<proteinExistence type="predicted"/>
<feature type="signal peptide" evidence="1">
    <location>
        <begin position="1"/>
        <end position="27"/>
    </location>
</feature>
<dbReference type="RefSeq" id="WP_206558612.1">
    <property type="nucleotide sequence ID" value="NZ_JAFKCZ010000001.1"/>
</dbReference>
<dbReference type="Proteomes" id="UP000664303">
    <property type="component" value="Unassembled WGS sequence"/>
</dbReference>
<accession>A0A939DBF5</accession>
<dbReference type="EMBL" id="JAFKCZ010000001">
    <property type="protein sequence ID" value="MBN7795173.1"/>
    <property type="molecule type" value="Genomic_DNA"/>
</dbReference>
<organism evidence="2 3">
    <name type="scientific">Parahaliea mediterranea</name>
    <dbReference type="NCBI Taxonomy" id="651086"/>
    <lineage>
        <taxon>Bacteria</taxon>
        <taxon>Pseudomonadati</taxon>
        <taxon>Pseudomonadota</taxon>
        <taxon>Gammaproteobacteria</taxon>
        <taxon>Cellvibrionales</taxon>
        <taxon>Halieaceae</taxon>
        <taxon>Parahaliea</taxon>
    </lineage>
</organism>
<name>A0A939DBF5_9GAMM</name>
<keyword evidence="3" id="KW-1185">Reference proteome</keyword>
<comment type="caution">
    <text evidence="2">The sequence shown here is derived from an EMBL/GenBank/DDBJ whole genome shotgun (WGS) entry which is preliminary data.</text>
</comment>
<gene>
    <name evidence="2" type="ORF">JYP50_01135</name>
</gene>
<keyword evidence="1" id="KW-0732">Signal</keyword>
<feature type="chain" id="PRO_5036690880" evidence="1">
    <location>
        <begin position="28"/>
        <end position="536"/>
    </location>
</feature>
<evidence type="ECO:0000313" key="3">
    <source>
        <dbReference type="Proteomes" id="UP000664303"/>
    </source>
</evidence>
<dbReference type="AlphaFoldDB" id="A0A939DBF5"/>
<evidence type="ECO:0000313" key="2">
    <source>
        <dbReference type="EMBL" id="MBN7795173.1"/>
    </source>
</evidence>
<sequence>MKTNFKPLGIAAAVAAATASYSSVVSAQAVTVDASDLGSMAVVPYYTVREGFGTGVHLTNTSERTQVVKFRLRRGADSMDALDFNIIMSPKDVWTGFINNDGDDIVIASQDTTCTAPAMSNGRFVMPAIYRAGAEEGYVELIGMGTPVDEGEPIAYWAEHTTEGVPRNCDYVRSNFFRQGEGPSGTGIVNASGGAQTLGLTLDTDGKTVITGTSDYVAPENFLKASFFVRDADAGLEFGNSAVHVKDFLTAPSVTNQQSGVNSGDILGFDFPDLDGGVPGVERGRYVELRNAIGGASVINDWSANGDLNVGTDWVITVPGQYTMVDLPAYFASLNAMQSEPNATNTNAWSGDDGDGDGVTDYCTRTGIAPSAANPAGVAPCDFRDIPLTATFDVYDREEQQIQEEQGDLVVSPSLPGETVRTILPAEVNVVSWGVEPVLDSPQAITVEQPGIYGWAELSVVGATSGTREVCNPVTTDTASPIGTDIVSGLVCTDITASADATIPMVGFVAWERSFASNPDANYGRMVEHSYGVTSS</sequence>
<reference evidence="2" key="1">
    <citation type="submission" date="2021-02" db="EMBL/GenBank/DDBJ databases">
        <title>PHA producing bacteria isolated from coastal sediment in Guangdong, Shenzhen.</title>
        <authorList>
            <person name="Zheng W."/>
            <person name="Yu S."/>
            <person name="Huang Y."/>
        </authorList>
    </citation>
    <scope>NUCLEOTIDE SEQUENCE</scope>
    <source>
        <strain evidence="2">TN14-10</strain>
    </source>
</reference>
<protein>
    <submittedName>
        <fullName evidence="2">Uncharacterized protein</fullName>
    </submittedName>
</protein>
<evidence type="ECO:0000256" key="1">
    <source>
        <dbReference type="SAM" id="SignalP"/>
    </source>
</evidence>